<evidence type="ECO:0000313" key="2">
    <source>
        <dbReference type="EMBL" id="MBA2174768.1"/>
    </source>
</evidence>
<dbReference type="Proteomes" id="UP000571017">
    <property type="component" value="Unassembled WGS sequence"/>
</dbReference>
<dbReference type="AlphaFoldDB" id="A0A838CSB8"/>
<reference evidence="2 3" key="1">
    <citation type="journal article" date="2004" name="Extremophiles">
        <title>Halobacillus locisalis sp. nov., a halophilic bacterium isolated from a marine solar saltern of the Yellow Sea in Korea.</title>
        <authorList>
            <person name="Yoon J.H."/>
            <person name="Kang K.H."/>
            <person name="Oh T.K."/>
            <person name="Park Y.H."/>
        </authorList>
    </citation>
    <scope>NUCLEOTIDE SEQUENCE [LARGE SCALE GENOMIC DNA]</scope>
    <source>
        <strain evidence="2 3">KCTC 3788</strain>
    </source>
</reference>
<keyword evidence="1" id="KW-1133">Transmembrane helix</keyword>
<feature type="transmembrane region" description="Helical" evidence="1">
    <location>
        <begin position="56"/>
        <end position="75"/>
    </location>
</feature>
<comment type="caution">
    <text evidence="2">The sequence shown here is derived from an EMBL/GenBank/DDBJ whole genome shotgun (WGS) entry which is preliminary data.</text>
</comment>
<proteinExistence type="predicted"/>
<gene>
    <name evidence="2" type="ORF">H0266_07670</name>
</gene>
<evidence type="ECO:0000313" key="3">
    <source>
        <dbReference type="Proteomes" id="UP000571017"/>
    </source>
</evidence>
<accession>A0A838CSB8</accession>
<sequence>MNKFEVFFAVGLLMLSAYALIIDSMQLLPFVLLGLSALSLLSGVRELKQSKKSFKGYLNIVTFFVALIWGVSLFIA</sequence>
<evidence type="ECO:0000256" key="1">
    <source>
        <dbReference type="SAM" id="Phobius"/>
    </source>
</evidence>
<dbReference type="RefSeq" id="WP_181471831.1">
    <property type="nucleotide sequence ID" value="NZ_JACEFG010000002.1"/>
</dbReference>
<keyword evidence="3" id="KW-1185">Reference proteome</keyword>
<feature type="transmembrane region" description="Helical" evidence="1">
    <location>
        <begin position="27"/>
        <end position="44"/>
    </location>
</feature>
<name>A0A838CSB8_9BACI</name>
<protein>
    <recommendedName>
        <fullName evidence="4">DUF3953 domain-containing protein</fullName>
    </recommendedName>
</protein>
<keyword evidence="1" id="KW-0812">Transmembrane</keyword>
<evidence type="ECO:0008006" key="4">
    <source>
        <dbReference type="Google" id="ProtNLM"/>
    </source>
</evidence>
<organism evidence="2 3">
    <name type="scientific">Halobacillus locisalis</name>
    <dbReference type="NCBI Taxonomy" id="220753"/>
    <lineage>
        <taxon>Bacteria</taxon>
        <taxon>Bacillati</taxon>
        <taxon>Bacillota</taxon>
        <taxon>Bacilli</taxon>
        <taxon>Bacillales</taxon>
        <taxon>Bacillaceae</taxon>
        <taxon>Halobacillus</taxon>
    </lineage>
</organism>
<keyword evidence="1" id="KW-0472">Membrane</keyword>
<dbReference type="EMBL" id="JACEFG010000002">
    <property type="protein sequence ID" value="MBA2174768.1"/>
    <property type="molecule type" value="Genomic_DNA"/>
</dbReference>